<dbReference type="AlphaFoldDB" id="A0A6A0ALM6"/>
<comment type="caution">
    <text evidence="2">The sequence shown here is derived from an EMBL/GenBank/DDBJ whole genome shotgun (WGS) entry which is preliminary data.</text>
</comment>
<protein>
    <recommendedName>
        <fullName evidence="4">SOUL heme-binding protein</fullName>
    </recommendedName>
</protein>
<dbReference type="Gene3D" id="3.20.80.10">
    <property type="entry name" value="Regulatory factor, effector binding domain"/>
    <property type="match status" value="1"/>
</dbReference>
<dbReference type="InterPro" id="IPR006917">
    <property type="entry name" value="SOUL_heme-bd"/>
</dbReference>
<reference evidence="2 3" key="1">
    <citation type="submission" date="2020-02" db="EMBL/GenBank/DDBJ databases">
        <title>Draft genome sequence of Haematococcus lacustris strain NIES-144.</title>
        <authorList>
            <person name="Morimoto D."/>
            <person name="Nakagawa S."/>
            <person name="Yoshida T."/>
            <person name="Sawayama S."/>
        </authorList>
    </citation>
    <scope>NUCLEOTIDE SEQUENCE [LARGE SCALE GENOMIC DNA]</scope>
    <source>
        <strain evidence="2 3">NIES-144</strain>
    </source>
</reference>
<dbReference type="EMBL" id="BLLF01007979">
    <property type="protein sequence ID" value="GFH33203.1"/>
    <property type="molecule type" value="Genomic_DNA"/>
</dbReference>
<accession>A0A6A0ALM6</accession>
<dbReference type="InterPro" id="IPR011256">
    <property type="entry name" value="Reg_factor_effector_dom_sf"/>
</dbReference>
<dbReference type="SUPFAM" id="SSF55136">
    <property type="entry name" value="Probable bacterial effector-binding domain"/>
    <property type="match status" value="1"/>
</dbReference>
<name>A0A6A0ALM6_HAELA</name>
<dbReference type="Pfam" id="PF04832">
    <property type="entry name" value="SOUL"/>
    <property type="match status" value="1"/>
</dbReference>
<proteinExistence type="inferred from homology"/>
<evidence type="ECO:0000313" key="3">
    <source>
        <dbReference type="Proteomes" id="UP000485058"/>
    </source>
</evidence>
<sequence>ALSTVPAPLAGAEVEAVEEGGGCWAVRTFGGVADSKAVQQQAQQLRKELERDGVAYQEAAGWKLARYNDPGTPGWLRRNEVMVPLAEPFELWRPGELP</sequence>
<organism evidence="2 3">
    <name type="scientific">Haematococcus lacustris</name>
    <name type="common">Green alga</name>
    <name type="synonym">Haematococcus pluvialis</name>
    <dbReference type="NCBI Taxonomy" id="44745"/>
    <lineage>
        <taxon>Eukaryota</taxon>
        <taxon>Viridiplantae</taxon>
        <taxon>Chlorophyta</taxon>
        <taxon>core chlorophytes</taxon>
        <taxon>Chlorophyceae</taxon>
        <taxon>CS clade</taxon>
        <taxon>Chlamydomonadales</taxon>
        <taxon>Haematococcaceae</taxon>
        <taxon>Haematococcus</taxon>
    </lineage>
</organism>
<feature type="non-terminal residue" evidence="2">
    <location>
        <position position="1"/>
    </location>
</feature>
<gene>
    <name evidence="2" type="ORF">HaLaN_32537</name>
</gene>
<comment type="similarity">
    <text evidence="1">Belongs to the HEBP family.</text>
</comment>
<keyword evidence="3" id="KW-1185">Reference proteome</keyword>
<evidence type="ECO:0000313" key="2">
    <source>
        <dbReference type="EMBL" id="GFH33203.1"/>
    </source>
</evidence>
<evidence type="ECO:0008006" key="4">
    <source>
        <dbReference type="Google" id="ProtNLM"/>
    </source>
</evidence>
<evidence type="ECO:0000256" key="1">
    <source>
        <dbReference type="ARBA" id="ARBA00009817"/>
    </source>
</evidence>
<dbReference type="Proteomes" id="UP000485058">
    <property type="component" value="Unassembled WGS sequence"/>
</dbReference>